<sequence>MSLGAFDGSDEFMPKVPIPRDMMGELWLYRWASNHPFHRRLCPYLASRVMDSDLKLSERVGKELRFLRVECSIHSMALAAETSRLLQAFESSPIGVIPLKGASLAKRLYDGLDVRPFGDVDLFVEPGMIGDACSLVEGLGYKYIGSNPSHYHREYFLESKTGRTKFHLELHERLMGNAIWGDHWAFGLMGSRGLSEEMWRRSSIEDGHRMLAITDELVFLTLHLSKHIVMGRHVRAGGSSLSAMALDIHLFIERWGIRIDWSNLMRTARGFKLTRPLALGFYFTDLWFGGLPDVPKEQFRKDFESLPPSIHAWAFESKRSSECSDSLKPREYSHLKMLRDSMIMSNNFLDMFAVVPGFFSEVVRRRLCAWLMFCMA</sequence>
<dbReference type="AlphaFoldDB" id="A0A2N5X1H3"/>
<proteinExistence type="predicted"/>
<gene>
    <name evidence="1" type="ORF">C0039_13130</name>
</gene>
<name>A0A2N5X1H3_9GAMM</name>
<evidence type="ECO:0000313" key="2">
    <source>
        <dbReference type="Proteomes" id="UP000235005"/>
    </source>
</evidence>
<evidence type="ECO:0008006" key="3">
    <source>
        <dbReference type="Google" id="ProtNLM"/>
    </source>
</evidence>
<evidence type="ECO:0000313" key="1">
    <source>
        <dbReference type="EMBL" id="PLW68333.1"/>
    </source>
</evidence>
<dbReference type="EMBL" id="PKUS01000016">
    <property type="protein sequence ID" value="PLW68333.1"/>
    <property type="molecule type" value="Genomic_DNA"/>
</dbReference>
<dbReference type="Pfam" id="PF14907">
    <property type="entry name" value="NTP_transf_5"/>
    <property type="match status" value="1"/>
</dbReference>
<reference evidence="1 2" key="1">
    <citation type="submission" date="2018-01" db="EMBL/GenBank/DDBJ databases">
        <title>The draft genome sequence of Halioglobus lutimaris HF004.</title>
        <authorList>
            <person name="Du Z.-J."/>
            <person name="Shi M.-J."/>
        </authorList>
    </citation>
    <scope>NUCLEOTIDE SEQUENCE [LARGE SCALE GENOMIC DNA]</scope>
    <source>
        <strain evidence="1 2">HF004</strain>
    </source>
</reference>
<protein>
    <recommendedName>
        <fullName evidence="3">Nucleotidyltransferase family protein</fullName>
    </recommendedName>
</protein>
<accession>A0A2N5X1H3</accession>
<comment type="caution">
    <text evidence="1">The sequence shown here is derived from an EMBL/GenBank/DDBJ whole genome shotgun (WGS) entry which is preliminary data.</text>
</comment>
<dbReference type="InterPro" id="IPR039498">
    <property type="entry name" value="NTP_transf_5"/>
</dbReference>
<dbReference type="Proteomes" id="UP000235005">
    <property type="component" value="Unassembled WGS sequence"/>
</dbReference>
<organism evidence="1 2">
    <name type="scientific">Pseudohalioglobus lutimaris</name>
    <dbReference type="NCBI Taxonomy" id="1737061"/>
    <lineage>
        <taxon>Bacteria</taxon>
        <taxon>Pseudomonadati</taxon>
        <taxon>Pseudomonadota</taxon>
        <taxon>Gammaproteobacteria</taxon>
        <taxon>Cellvibrionales</taxon>
        <taxon>Halieaceae</taxon>
        <taxon>Pseudohalioglobus</taxon>
    </lineage>
</organism>
<dbReference type="OrthoDB" id="2659434at2"/>
<keyword evidence="2" id="KW-1185">Reference proteome</keyword>